<dbReference type="Pfam" id="PF06892">
    <property type="entry name" value="Phage_CP76"/>
    <property type="match status" value="1"/>
</dbReference>
<dbReference type="InterPro" id="IPR009679">
    <property type="entry name" value="Phage_186_CII-like"/>
</dbReference>
<dbReference type="EMBL" id="CP014844">
    <property type="protein sequence ID" value="AMR79288.1"/>
    <property type="molecule type" value="Genomic_DNA"/>
</dbReference>
<dbReference type="AlphaFoldDB" id="A0A142JMH6"/>
<keyword evidence="2" id="KW-1185">Reference proteome</keyword>
<gene>
    <name evidence="1" type="ORF">A2G96_16965</name>
</gene>
<name>A0A142JMH6_9BURK</name>
<evidence type="ECO:0000313" key="1">
    <source>
        <dbReference type="EMBL" id="AMR79288.1"/>
    </source>
</evidence>
<organism evidence="1 2">
    <name type="scientific">Cupriavidus nantongensis</name>
    <dbReference type="NCBI Taxonomy" id="1796606"/>
    <lineage>
        <taxon>Bacteria</taxon>
        <taxon>Pseudomonadati</taxon>
        <taxon>Pseudomonadota</taxon>
        <taxon>Betaproteobacteria</taxon>
        <taxon>Burkholderiales</taxon>
        <taxon>Burkholderiaceae</taxon>
        <taxon>Cupriavidus</taxon>
    </lineage>
</organism>
<dbReference type="OrthoDB" id="8595569at2"/>
<dbReference type="GO" id="GO:0003677">
    <property type="term" value="F:DNA binding"/>
    <property type="evidence" value="ECO:0007669"/>
    <property type="project" value="InterPro"/>
</dbReference>
<evidence type="ECO:0008006" key="3">
    <source>
        <dbReference type="Google" id="ProtNLM"/>
    </source>
</evidence>
<protein>
    <recommendedName>
        <fullName evidence="3">DNA-binding protein</fullName>
    </recommendedName>
</protein>
<dbReference type="STRING" id="1796606.A2G96_16965"/>
<dbReference type="Proteomes" id="UP000075238">
    <property type="component" value="Chromosome 1"/>
</dbReference>
<dbReference type="KEGG" id="cnan:A2G96_16965"/>
<evidence type="ECO:0000313" key="2">
    <source>
        <dbReference type="Proteomes" id="UP000075238"/>
    </source>
</evidence>
<reference evidence="1 2" key="1">
    <citation type="submission" date="2016-03" db="EMBL/GenBank/DDBJ databases">
        <title>Complete genome sequence of a novel chlorpyrifos degrading bacterium, Cupriavidus nantongensis sp. X1.</title>
        <authorList>
            <person name="Fang L."/>
        </authorList>
    </citation>
    <scope>NUCLEOTIDE SEQUENCE [LARGE SCALE GENOMIC DNA]</scope>
    <source>
        <strain evidence="1 2">X1</strain>
    </source>
</reference>
<dbReference type="NCBIfam" id="NF041471">
    <property type="entry name" value="phage_reg_YmfL"/>
    <property type="match status" value="1"/>
</dbReference>
<proteinExistence type="predicted"/>
<sequence length="155" mass="17424">MGIRNAYLSMIRAMPGGWDAMAAALGMSKAGLENRVYERKEQRMHVETALAMQALSGTRRLAEAIAQESGGVFVPLPEIQISGREELFDKQQELLSELGDLFGRFREFTADGELDARESTKLRGLTDEVHRSLQEFMAVAVRIYERHEAPPEGRR</sequence>
<dbReference type="RefSeq" id="WP_062801162.1">
    <property type="nucleotide sequence ID" value="NZ_CP014844.1"/>
</dbReference>
<dbReference type="InterPro" id="IPR048188">
    <property type="entry name" value="YmfL-like"/>
</dbReference>
<accession>A0A142JMH6</accession>